<gene>
    <name evidence="5" type="ORF">POJ06DRAFT_296672</name>
</gene>
<comment type="subcellular location">
    <subcellularLocation>
        <location evidence="1">Nucleus</location>
    </subcellularLocation>
</comment>
<evidence type="ECO:0000313" key="6">
    <source>
        <dbReference type="Proteomes" id="UP001217417"/>
    </source>
</evidence>
<dbReference type="GO" id="GO:0005634">
    <property type="term" value="C:nucleus"/>
    <property type="evidence" value="ECO:0007669"/>
    <property type="project" value="UniProtKB-SubCell"/>
</dbReference>
<evidence type="ECO:0000313" key="5">
    <source>
        <dbReference type="EMBL" id="KAJ8098969.1"/>
    </source>
</evidence>
<accession>A0AAD7QPF8</accession>
<reference evidence="5" key="1">
    <citation type="submission" date="2023-03" db="EMBL/GenBank/DDBJ databases">
        <title>Near-Complete genome sequence of Lipomyces tetrasporous NRRL Y-64009, an oleaginous yeast capable of growing on lignocellulosic hydrolysates.</title>
        <authorList>
            <consortium name="Lawrence Berkeley National Laboratory"/>
            <person name="Jagtap S.S."/>
            <person name="Liu J.-J."/>
            <person name="Walukiewicz H.E."/>
            <person name="Pangilinan J."/>
            <person name="Lipzen A."/>
            <person name="Ahrendt S."/>
            <person name="Koriabine M."/>
            <person name="Cobaugh K."/>
            <person name="Salamov A."/>
            <person name="Yoshinaga Y."/>
            <person name="Ng V."/>
            <person name="Daum C."/>
            <person name="Grigoriev I.V."/>
            <person name="Slininger P.J."/>
            <person name="Dien B.S."/>
            <person name="Jin Y.-S."/>
            <person name="Rao C.V."/>
        </authorList>
    </citation>
    <scope>NUCLEOTIDE SEQUENCE</scope>
    <source>
        <strain evidence="5">NRRL Y-64009</strain>
    </source>
</reference>
<dbReference type="SUPFAM" id="SSF57701">
    <property type="entry name" value="Zn2/Cys6 DNA-binding domain"/>
    <property type="match status" value="1"/>
</dbReference>
<dbReference type="EMBL" id="JARPMG010000008">
    <property type="protein sequence ID" value="KAJ8098969.1"/>
    <property type="molecule type" value="Genomic_DNA"/>
</dbReference>
<feature type="domain" description="Zn(2)-C6 fungal-type" evidence="4">
    <location>
        <begin position="21"/>
        <end position="51"/>
    </location>
</feature>
<dbReference type="GO" id="GO:0000981">
    <property type="term" value="F:DNA-binding transcription factor activity, RNA polymerase II-specific"/>
    <property type="evidence" value="ECO:0007669"/>
    <property type="project" value="InterPro"/>
</dbReference>
<dbReference type="CDD" id="cd00067">
    <property type="entry name" value="GAL4"/>
    <property type="match status" value="1"/>
</dbReference>
<dbReference type="Pfam" id="PF00172">
    <property type="entry name" value="Zn_clus"/>
    <property type="match status" value="1"/>
</dbReference>
<protein>
    <recommendedName>
        <fullName evidence="4">Zn(2)-C6 fungal-type domain-containing protein</fullName>
    </recommendedName>
</protein>
<dbReference type="PROSITE" id="PS00463">
    <property type="entry name" value="ZN2_CY6_FUNGAL_1"/>
    <property type="match status" value="1"/>
</dbReference>
<dbReference type="RefSeq" id="XP_056042419.1">
    <property type="nucleotide sequence ID" value="XM_056190559.1"/>
</dbReference>
<name>A0AAD7QPF8_9ASCO</name>
<feature type="compositionally biased region" description="Basic and acidic residues" evidence="3">
    <location>
        <begin position="97"/>
        <end position="110"/>
    </location>
</feature>
<proteinExistence type="predicted"/>
<evidence type="ECO:0000256" key="3">
    <source>
        <dbReference type="SAM" id="MobiDB-lite"/>
    </source>
</evidence>
<dbReference type="InterPro" id="IPR050613">
    <property type="entry name" value="Sec_Metabolite_Reg"/>
</dbReference>
<dbReference type="GO" id="GO:0008270">
    <property type="term" value="F:zinc ion binding"/>
    <property type="evidence" value="ECO:0007669"/>
    <property type="project" value="InterPro"/>
</dbReference>
<evidence type="ECO:0000259" key="4">
    <source>
        <dbReference type="PROSITE" id="PS50048"/>
    </source>
</evidence>
<keyword evidence="2" id="KW-0539">Nucleus</keyword>
<comment type="caution">
    <text evidence="5">The sequence shown here is derived from an EMBL/GenBank/DDBJ whole genome shotgun (WGS) entry which is preliminary data.</text>
</comment>
<dbReference type="CDD" id="cd12148">
    <property type="entry name" value="fungal_TF_MHR"/>
    <property type="match status" value="1"/>
</dbReference>
<dbReference type="PANTHER" id="PTHR31001:SF81">
    <property type="entry name" value="ZN(II)2CYS6 TRANSCRIPTION FACTOR"/>
    <property type="match status" value="1"/>
</dbReference>
<dbReference type="InterPro" id="IPR036864">
    <property type="entry name" value="Zn2-C6_fun-type_DNA-bd_sf"/>
</dbReference>
<dbReference type="Proteomes" id="UP001217417">
    <property type="component" value="Unassembled WGS sequence"/>
</dbReference>
<dbReference type="AlphaFoldDB" id="A0AAD7QPF8"/>
<dbReference type="InterPro" id="IPR001138">
    <property type="entry name" value="Zn2Cys6_DnaBD"/>
</dbReference>
<evidence type="ECO:0000256" key="1">
    <source>
        <dbReference type="ARBA" id="ARBA00004123"/>
    </source>
</evidence>
<sequence length="541" mass="61236">MASEAEDNRSQRRSRSRIIQACILCHRLKRKCNRKRPCSQCLNRQTSNCAYKALTAEYLESLENDTISLDVENKILQSRISQLEALISQLRNQSKDPADLRTDWKGEGPRKRTRGPKSLHRMMSLLPNQPSGLLFAFVGGTDNNKSSVSEGGSIFPTASSMNYSVNDICACFHSIARESLDAILDSFIEIVDPLHHYLPMPWILQSCSLFAVLGLGDLVAPNPTPWNFIASSFQLLGMANFLTSPSIDSIATFCFIALMGLHRDPSLISSLAPEEIEIRRRLFHTVAAQETALSVMFGRPNGLGFFDCALPQEIGNDLTNFYHYEIFYNRCTWELMEITRDLVANSFAQPKSLTLAGKKLIARQIRQWHKDIPPSLTFEPSGPSPKDLNSSFPKIARIAWMQWFRAFHAALICLVAKRARHTKFSLKIRAFNTWKSCVRIFSKIQNQNDSIQCCRRAINRLDNVVEKTANARRRLASQVNELRSPSQAVSTDSQDNYITEGLDCNYNDLSLDSAQDEIFGLDAGKWPFWFTTDQNFAERAE</sequence>
<dbReference type="Gene3D" id="4.10.240.10">
    <property type="entry name" value="Zn(2)-C6 fungal-type DNA-binding domain"/>
    <property type="match status" value="1"/>
</dbReference>
<dbReference type="PANTHER" id="PTHR31001">
    <property type="entry name" value="UNCHARACTERIZED TRANSCRIPTIONAL REGULATORY PROTEIN"/>
    <property type="match status" value="1"/>
</dbReference>
<organism evidence="5 6">
    <name type="scientific">Lipomyces tetrasporus</name>
    <dbReference type="NCBI Taxonomy" id="54092"/>
    <lineage>
        <taxon>Eukaryota</taxon>
        <taxon>Fungi</taxon>
        <taxon>Dikarya</taxon>
        <taxon>Ascomycota</taxon>
        <taxon>Saccharomycotina</taxon>
        <taxon>Lipomycetes</taxon>
        <taxon>Lipomycetales</taxon>
        <taxon>Lipomycetaceae</taxon>
        <taxon>Lipomyces</taxon>
    </lineage>
</organism>
<dbReference type="GeneID" id="80885725"/>
<dbReference type="SMART" id="SM00066">
    <property type="entry name" value="GAL4"/>
    <property type="match status" value="1"/>
</dbReference>
<feature type="region of interest" description="Disordered" evidence="3">
    <location>
        <begin position="97"/>
        <end position="116"/>
    </location>
</feature>
<dbReference type="PROSITE" id="PS50048">
    <property type="entry name" value="ZN2_CY6_FUNGAL_2"/>
    <property type="match status" value="1"/>
</dbReference>
<evidence type="ECO:0000256" key="2">
    <source>
        <dbReference type="ARBA" id="ARBA00023242"/>
    </source>
</evidence>
<keyword evidence="6" id="KW-1185">Reference proteome</keyword>